<evidence type="ECO:0000256" key="1">
    <source>
        <dbReference type="SAM" id="SignalP"/>
    </source>
</evidence>
<dbReference type="RefSeq" id="WP_067787294.1">
    <property type="nucleotide sequence ID" value="NZ_CP016545.1"/>
</dbReference>
<name>A0A1C7D8K9_9SPHN</name>
<keyword evidence="1" id="KW-0732">Signal</keyword>
<evidence type="ECO:0000259" key="2">
    <source>
        <dbReference type="PROSITE" id="PS50937"/>
    </source>
</evidence>
<protein>
    <recommendedName>
        <fullName evidence="2">HTH merR-type domain-containing protein</fullName>
    </recommendedName>
</protein>
<dbReference type="InterPro" id="IPR000551">
    <property type="entry name" value="MerR-type_HTH_dom"/>
</dbReference>
<dbReference type="Proteomes" id="UP000092698">
    <property type="component" value="Chromosome"/>
</dbReference>
<proteinExistence type="predicted"/>
<gene>
    <name evidence="3" type="ORF">A6F65_01484</name>
</gene>
<dbReference type="AlphaFoldDB" id="A0A1C7D8K9"/>
<dbReference type="KEGG" id="anh:A6F65_01484"/>
<evidence type="ECO:0000313" key="4">
    <source>
        <dbReference type="Proteomes" id="UP000092698"/>
    </source>
</evidence>
<evidence type="ECO:0000313" key="3">
    <source>
        <dbReference type="EMBL" id="ANU07788.1"/>
    </source>
</evidence>
<reference evidence="3 4" key="1">
    <citation type="submission" date="2016-07" db="EMBL/GenBank/DDBJ databases">
        <title>Complete genome sequence of Altererythrobacter namhicola JCM 16345T, containing esterase-encoding genes.</title>
        <authorList>
            <person name="Cheng H."/>
            <person name="Wu Y.-H."/>
            <person name="Jian S.-L."/>
            <person name="Huo Y.-Y."/>
            <person name="Wang C.-S."/>
            <person name="Xu X.-W."/>
        </authorList>
    </citation>
    <scope>NUCLEOTIDE SEQUENCE [LARGE SCALE GENOMIC DNA]</scope>
    <source>
        <strain evidence="3 4">JCM 16345</strain>
    </source>
</reference>
<dbReference type="PROSITE" id="PS50937">
    <property type="entry name" value="HTH_MERR_2"/>
    <property type="match status" value="1"/>
</dbReference>
<keyword evidence="4" id="KW-1185">Reference proteome</keyword>
<dbReference type="STRING" id="645517.A6F65_01484"/>
<dbReference type="EMBL" id="CP016545">
    <property type="protein sequence ID" value="ANU07788.1"/>
    <property type="molecule type" value="Genomic_DNA"/>
</dbReference>
<organism evidence="3 4">
    <name type="scientific">Paraurantiacibacter namhicola</name>
    <dbReference type="NCBI Taxonomy" id="645517"/>
    <lineage>
        <taxon>Bacteria</taxon>
        <taxon>Pseudomonadati</taxon>
        <taxon>Pseudomonadota</taxon>
        <taxon>Alphaproteobacteria</taxon>
        <taxon>Sphingomonadales</taxon>
        <taxon>Erythrobacteraceae</taxon>
        <taxon>Paraurantiacibacter</taxon>
    </lineage>
</organism>
<accession>A0A1C7D8K9</accession>
<dbReference type="OrthoDB" id="7448732at2"/>
<feature type="chain" id="PRO_5008884436" description="HTH merR-type domain-containing protein" evidence="1">
    <location>
        <begin position="22"/>
        <end position="181"/>
    </location>
</feature>
<feature type="signal peptide" evidence="1">
    <location>
        <begin position="1"/>
        <end position="21"/>
    </location>
</feature>
<feature type="domain" description="HTH merR-type" evidence="2">
    <location>
        <begin position="103"/>
        <end position="121"/>
    </location>
</feature>
<dbReference type="GO" id="GO:0006355">
    <property type="term" value="P:regulation of DNA-templated transcription"/>
    <property type="evidence" value="ECO:0007669"/>
    <property type="project" value="InterPro"/>
</dbReference>
<dbReference type="GO" id="GO:0003677">
    <property type="term" value="F:DNA binding"/>
    <property type="evidence" value="ECO:0007669"/>
    <property type="project" value="InterPro"/>
</dbReference>
<sequence>MKFASLLVAALLVAAPSAALAQDAADKSAVLDCPMQRTTPGLAQRIADVITPGNGTDDIGEPRMAELVTVVSGCAREHGIAEAKVETYALYYLSRMMREEGARQLQALGIPLEAIHRALDVGPGRANPLSLRVTPAQTDDLITLLDAAGVDVMSISDGTFRVIGIYAASIAGETNYASALE</sequence>